<organism evidence="1 2">
    <name type="scientific">Streptococcus loxodontisalivarius</name>
    <dbReference type="NCBI Taxonomy" id="1349415"/>
    <lineage>
        <taxon>Bacteria</taxon>
        <taxon>Bacillati</taxon>
        <taxon>Bacillota</taxon>
        <taxon>Bacilli</taxon>
        <taxon>Lactobacillales</taxon>
        <taxon>Streptococcaceae</taxon>
        <taxon>Streptococcus</taxon>
    </lineage>
</organism>
<reference evidence="1 2" key="1">
    <citation type="submission" date="2021-01" db="EMBL/GenBank/DDBJ databases">
        <title>Genomic Encyclopedia of Type Strains, Phase IV (KMG-IV): sequencing the most valuable type-strain genomes for metagenomic binning, comparative biology and taxonomic classification.</title>
        <authorList>
            <person name="Goeker M."/>
        </authorList>
    </citation>
    <scope>NUCLEOTIDE SEQUENCE [LARGE SCALE GENOMIC DNA]</scope>
    <source>
        <strain evidence="1 2">DSM 27382</strain>
    </source>
</reference>
<dbReference type="InterPro" id="IPR003718">
    <property type="entry name" value="OsmC/Ohr_fam"/>
</dbReference>
<dbReference type="SUPFAM" id="SSF82784">
    <property type="entry name" value="OsmC-like"/>
    <property type="match status" value="1"/>
</dbReference>
<sequence>MYQSRIKGDRLYHALSDGYGQPVETFGVVQDGETPMSLLVIALGSCVTMCVQGYYKRYEGNEAVQTELEISYDEGHFDILIKIADQLTEEKCAVILDYANKFCRVKALLREDLTFTYHIEEMV</sequence>
<evidence type="ECO:0000313" key="2">
    <source>
        <dbReference type="Proteomes" id="UP000697472"/>
    </source>
</evidence>
<dbReference type="InterPro" id="IPR036102">
    <property type="entry name" value="OsmC/Ohrsf"/>
</dbReference>
<evidence type="ECO:0000313" key="1">
    <source>
        <dbReference type="EMBL" id="MBM7643413.1"/>
    </source>
</evidence>
<dbReference type="EMBL" id="JAFBEH010000042">
    <property type="protein sequence ID" value="MBM7643413.1"/>
    <property type="molecule type" value="Genomic_DNA"/>
</dbReference>
<proteinExistence type="predicted"/>
<dbReference type="Proteomes" id="UP000697472">
    <property type="component" value="Unassembled WGS sequence"/>
</dbReference>
<dbReference type="RefSeq" id="WP_205010267.1">
    <property type="nucleotide sequence ID" value="NZ_JAFBEH010000042.1"/>
</dbReference>
<protein>
    <submittedName>
        <fullName evidence="1">OsmC-like protein</fullName>
    </submittedName>
</protein>
<name>A0ABS2PTN0_9STRE</name>
<comment type="caution">
    <text evidence="1">The sequence shown here is derived from an EMBL/GenBank/DDBJ whole genome shotgun (WGS) entry which is preliminary data.</text>
</comment>
<dbReference type="Pfam" id="PF02566">
    <property type="entry name" value="OsmC"/>
    <property type="match status" value="1"/>
</dbReference>
<dbReference type="InterPro" id="IPR015946">
    <property type="entry name" value="KH_dom-like_a/b"/>
</dbReference>
<gene>
    <name evidence="1" type="ORF">JOC28_001721</name>
</gene>
<accession>A0ABS2PTN0</accession>
<keyword evidence="2" id="KW-1185">Reference proteome</keyword>
<dbReference type="Gene3D" id="3.30.300.20">
    <property type="match status" value="1"/>
</dbReference>